<reference evidence="3 4" key="1">
    <citation type="submission" date="2019-09" db="EMBL/GenBank/DDBJ databases">
        <title>Taxonomy of Antarctic Massilia spp.: description of Massilia rubra sp. nov., Massilia aquatica sp. nov., Massilia mucilaginosa sp. nov., Massilia frigida sp. nov. isolated from streams, lakes and regoliths.</title>
        <authorList>
            <person name="Holochova P."/>
            <person name="Sedlacek I."/>
            <person name="Kralova S."/>
            <person name="Maslanova I."/>
            <person name="Busse H.-J."/>
            <person name="Stankova E."/>
            <person name="Vrbovska V."/>
            <person name="Kovarovic V."/>
            <person name="Bartak M."/>
            <person name="Svec P."/>
            <person name="Pantucek R."/>
        </authorList>
    </citation>
    <scope>NUCLEOTIDE SEQUENCE [LARGE SCALE GENOMIC DNA]</scope>
    <source>
        <strain evidence="3 4">CCM 8692</strain>
    </source>
</reference>
<evidence type="ECO:0000313" key="4">
    <source>
        <dbReference type="Proteomes" id="UP000785613"/>
    </source>
</evidence>
<protein>
    <submittedName>
        <fullName evidence="3">Subclass B3 metallo-beta-lactamase</fullName>
    </submittedName>
</protein>
<dbReference type="Pfam" id="PF00753">
    <property type="entry name" value="Lactamase_B"/>
    <property type="match status" value="1"/>
</dbReference>
<comment type="caution">
    <text evidence="3">The sequence shown here is derived from an EMBL/GenBank/DDBJ whole genome shotgun (WGS) entry which is preliminary data.</text>
</comment>
<dbReference type="InterPro" id="IPR001279">
    <property type="entry name" value="Metallo-B-lactamas"/>
</dbReference>
<dbReference type="PANTHER" id="PTHR42951">
    <property type="entry name" value="METALLO-BETA-LACTAMASE DOMAIN-CONTAINING"/>
    <property type="match status" value="1"/>
</dbReference>
<organism evidence="3 4">
    <name type="scientific">Massilia rubra</name>
    <dbReference type="NCBI Taxonomy" id="2607910"/>
    <lineage>
        <taxon>Bacteria</taxon>
        <taxon>Pseudomonadati</taxon>
        <taxon>Pseudomonadota</taxon>
        <taxon>Betaproteobacteria</taxon>
        <taxon>Burkholderiales</taxon>
        <taxon>Oxalobacteraceae</taxon>
        <taxon>Telluria group</taxon>
        <taxon>Massilia</taxon>
    </lineage>
</organism>
<gene>
    <name evidence="3" type="primary">bla</name>
    <name evidence="3" type="ORF">F0185_22215</name>
</gene>
<dbReference type="NCBIfam" id="NF033105">
    <property type="entry name" value="bla_subclass_B3"/>
    <property type="match status" value="1"/>
</dbReference>
<feature type="signal peptide" evidence="1">
    <location>
        <begin position="1"/>
        <end position="20"/>
    </location>
</feature>
<dbReference type="RefSeq" id="WP_167228234.1">
    <property type="nucleotide sequence ID" value="NZ_VUYU01000017.1"/>
</dbReference>
<dbReference type="SMART" id="SM00849">
    <property type="entry name" value="Lactamase_B"/>
    <property type="match status" value="1"/>
</dbReference>
<dbReference type="Proteomes" id="UP000785613">
    <property type="component" value="Unassembled WGS sequence"/>
</dbReference>
<dbReference type="InterPro" id="IPR036866">
    <property type="entry name" value="RibonucZ/Hydroxyglut_hydro"/>
</dbReference>
<dbReference type="NCBIfam" id="NF012229">
    <property type="entry name" value="bla_class_B_core"/>
    <property type="match status" value="1"/>
</dbReference>
<accession>A0ABX0LY50</accession>
<evidence type="ECO:0000256" key="1">
    <source>
        <dbReference type="SAM" id="SignalP"/>
    </source>
</evidence>
<evidence type="ECO:0000259" key="2">
    <source>
        <dbReference type="SMART" id="SM00849"/>
    </source>
</evidence>
<dbReference type="InterPro" id="IPR050855">
    <property type="entry name" value="NDM-1-like"/>
</dbReference>
<dbReference type="SUPFAM" id="SSF56281">
    <property type="entry name" value="Metallo-hydrolase/oxidoreductase"/>
    <property type="match status" value="1"/>
</dbReference>
<dbReference type="Gene3D" id="3.60.15.10">
    <property type="entry name" value="Ribonuclease Z/Hydroxyacylglutathione hydrolase-like"/>
    <property type="match status" value="1"/>
</dbReference>
<dbReference type="PANTHER" id="PTHR42951:SF17">
    <property type="entry name" value="METALLO-BETA-LACTAMASE DOMAIN-CONTAINING PROTEIN"/>
    <property type="match status" value="1"/>
</dbReference>
<name>A0ABX0LY50_9BURK</name>
<dbReference type="EMBL" id="VUYU01000017">
    <property type="protein sequence ID" value="NHZ36289.1"/>
    <property type="molecule type" value="Genomic_DNA"/>
</dbReference>
<feature type="domain" description="Metallo-beta-lactamase" evidence="2">
    <location>
        <begin position="43"/>
        <end position="237"/>
    </location>
</feature>
<evidence type="ECO:0000313" key="3">
    <source>
        <dbReference type="EMBL" id="NHZ36289.1"/>
    </source>
</evidence>
<keyword evidence="4" id="KW-1185">Reference proteome</keyword>
<feature type="chain" id="PRO_5045813983" evidence="1">
    <location>
        <begin position="21"/>
        <end position="286"/>
    </location>
</feature>
<keyword evidence="1" id="KW-0732">Signal</keyword>
<sequence length="286" mass="30397">MKHLLIATLLAALPLTPALGADWNDPQEPFALFGNTYYVGVRGLSAVLITSPAGHILIDGGSPESAVQIVRHIGQLGFKIGDVKYILNSHEHFDHAGGIAELQRLSGATVLASVHGEQVLRTGATSKGDPQYTNLPPTTATVANTRAVKDGEIIKLGPLSVTAHYTPGHAQGGTSWTWRSSEGGKTAAMVYADSLNAFSAGPFRYSANTTYPQVRAELEKSIATVAAFDCDVLVSAHPEGSDLWERLARQPTLGNAAFIDRNACRDYANAARDRLARKLAAEAAQQ</sequence>
<proteinExistence type="predicted"/>